<dbReference type="EMBL" id="BQFW01000006">
    <property type="protein sequence ID" value="GJJ71769.1"/>
    <property type="molecule type" value="Genomic_DNA"/>
</dbReference>
<feature type="chain" id="PRO_5040308981" evidence="1">
    <location>
        <begin position="21"/>
        <end position="96"/>
    </location>
</feature>
<gene>
    <name evidence="2" type="ORF">EMPS_04126</name>
</gene>
<dbReference type="Proteomes" id="UP000827284">
    <property type="component" value="Unassembled WGS sequence"/>
</dbReference>
<protein>
    <submittedName>
        <fullName evidence="2">Uncharacterized protein</fullName>
    </submittedName>
</protein>
<evidence type="ECO:0000256" key="1">
    <source>
        <dbReference type="SAM" id="SignalP"/>
    </source>
</evidence>
<proteinExistence type="predicted"/>
<organism evidence="2 3">
    <name type="scientific">Entomortierella parvispora</name>
    <dbReference type="NCBI Taxonomy" id="205924"/>
    <lineage>
        <taxon>Eukaryota</taxon>
        <taxon>Fungi</taxon>
        <taxon>Fungi incertae sedis</taxon>
        <taxon>Mucoromycota</taxon>
        <taxon>Mortierellomycotina</taxon>
        <taxon>Mortierellomycetes</taxon>
        <taxon>Mortierellales</taxon>
        <taxon>Mortierellaceae</taxon>
        <taxon>Entomortierella</taxon>
    </lineage>
</organism>
<reference evidence="2" key="1">
    <citation type="submission" date="2021-11" db="EMBL/GenBank/DDBJ databases">
        <authorList>
            <person name="Herlambang A."/>
            <person name="Guo Y."/>
            <person name="Takashima Y."/>
            <person name="Nishizawa T."/>
        </authorList>
    </citation>
    <scope>NUCLEOTIDE SEQUENCE</scope>
    <source>
        <strain evidence="2">E1425</strain>
    </source>
</reference>
<accession>A0A9P3LVA1</accession>
<comment type="caution">
    <text evidence="2">The sequence shown here is derived from an EMBL/GenBank/DDBJ whole genome shotgun (WGS) entry which is preliminary data.</text>
</comment>
<feature type="signal peptide" evidence="1">
    <location>
        <begin position="1"/>
        <end position="20"/>
    </location>
</feature>
<name>A0A9P3LVA1_9FUNG</name>
<keyword evidence="3" id="KW-1185">Reference proteome</keyword>
<evidence type="ECO:0000313" key="2">
    <source>
        <dbReference type="EMBL" id="GJJ71769.1"/>
    </source>
</evidence>
<sequence length="96" mass="10043">MQSKILVAAAALLFAALGQAAPAPATHNSVTFEVTGGKVSAGLDSHHIKVKAQEGVNALVTVNKDINTFDVKIPGREDPICIGIYRGDCCYGICIF</sequence>
<keyword evidence="1" id="KW-0732">Signal</keyword>
<evidence type="ECO:0000313" key="3">
    <source>
        <dbReference type="Proteomes" id="UP000827284"/>
    </source>
</evidence>
<dbReference type="AlphaFoldDB" id="A0A9P3LVA1"/>
<reference evidence="2" key="2">
    <citation type="journal article" date="2022" name="Microbiol. Resour. Announc.">
        <title>Whole-Genome Sequence of Entomortierella parvispora E1425, a Mucoromycotan Fungus Associated with Burkholderiaceae-Related Endosymbiotic Bacteria.</title>
        <authorList>
            <person name="Herlambang A."/>
            <person name="Guo Y."/>
            <person name="Takashima Y."/>
            <person name="Narisawa K."/>
            <person name="Ohta H."/>
            <person name="Nishizawa T."/>
        </authorList>
    </citation>
    <scope>NUCLEOTIDE SEQUENCE</scope>
    <source>
        <strain evidence="2">E1425</strain>
    </source>
</reference>